<evidence type="ECO:0000256" key="1">
    <source>
        <dbReference type="ARBA" id="ARBA00000085"/>
    </source>
</evidence>
<dbReference type="GO" id="GO:0000155">
    <property type="term" value="F:phosphorelay sensor kinase activity"/>
    <property type="evidence" value="ECO:0007669"/>
    <property type="project" value="InterPro"/>
</dbReference>
<dbReference type="InterPro" id="IPR005467">
    <property type="entry name" value="His_kinase_dom"/>
</dbReference>
<name>A0A4U5TUA0_9FLAO</name>
<keyword evidence="10" id="KW-0812">Transmembrane</keyword>
<keyword evidence="5" id="KW-0808">Transferase</keyword>
<reference evidence="13 14" key="1">
    <citation type="submission" date="2019-04" db="EMBL/GenBank/DDBJ databases">
        <title>Psychroflexus halotolerans sp. nov., isolated from a marine solar saltern.</title>
        <authorList>
            <person name="Feng X."/>
        </authorList>
    </citation>
    <scope>NUCLEOTIDE SEQUENCE [LARGE SCALE GENOMIC DNA]</scope>
    <source>
        <strain evidence="13 14">WDS2C27</strain>
    </source>
</reference>
<dbReference type="SMART" id="SM00387">
    <property type="entry name" value="HATPase_c"/>
    <property type="match status" value="1"/>
</dbReference>
<feature type="domain" description="Histidine kinase" evidence="11">
    <location>
        <begin position="261"/>
        <end position="468"/>
    </location>
</feature>
<keyword evidence="9" id="KW-0902">Two-component regulatory system</keyword>
<dbReference type="InterPro" id="IPR003661">
    <property type="entry name" value="HisK_dim/P_dom"/>
</dbReference>
<dbReference type="CDD" id="cd00075">
    <property type="entry name" value="HATPase"/>
    <property type="match status" value="1"/>
</dbReference>
<dbReference type="InterPro" id="IPR036097">
    <property type="entry name" value="HisK_dim/P_sf"/>
</dbReference>
<dbReference type="OrthoDB" id="9776727at2"/>
<keyword evidence="7 13" id="KW-0418">Kinase</keyword>
<keyword evidence="6" id="KW-0547">Nucleotide-binding</keyword>
<dbReference type="SUPFAM" id="SSF47384">
    <property type="entry name" value="Homodimeric domain of signal transducing histidine kinase"/>
    <property type="match status" value="1"/>
</dbReference>
<evidence type="ECO:0000256" key="3">
    <source>
        <dbReference type="ARBA" id="ARBA00012438"/>
    </source>
</evidence>
<dbReference type="InterPro" id="IPR004358">
    <property type="entry name" value="Sig_transdc_His_kin-like_C"/>
</dbReference>
<dbReference type="GO" id="GO:0016020">
    <property type="term" value="C:membrane"/>
    <property type="evidence" value="ECO:0007669"/>
    <property type="project" value="UniProtKB-SubCell"/>
</dbReference>
<keyword evidence="10" id="KW-0472">Membrane</keyword>
<dbReference type="SUPFAM" id="SSF55874">
    <property type="entry name" value="ATPase domain of HSP90 chaperone/DNA topoisomerase II/histidine kinase"/>
    <property type="match status" value="1"/>
</dbReference>
<proteinExistence type="predicted"/>
<dbReference type="InterPro" id="IPR003594">
    <property type="entry name" value="HATPase_dom"/>
</dbReference>
<evidence type="ECO:0000313" key="13">
    <source>
        <dbReference type="EMBL" id="TKS57682.1"/>
    </source>
</evidence>
<accession>A0A4U5TUA0</accession>
<comment type="catalytic activity">
    <reaction evidence="1">
        <text>ATP + protein L-histidine = ADP + protein N-phospho-L-histidine.</text>
        <dbReference type="EC" id="2.7.13.3"/>
    </reaction>
</comment>
<evidence type="ECO:0000259" key="11">
    <source>
        <dbReference type="PROSITE" id="PS50109"/>
    </source>
</evidence>
<evidence type="ECO:0000256" key="2">
    <source>
        <dbReference type="ARBA" id="ARBA00004370"/>
    </source>
</evidence>
<dbReference type="AlphaFoldDB" id="A0A4U5TUA0"/>
<evidence type="ECO:0000259" key="12">
    <source>
        <dbReference type="PROSITE" id="PS50885"/>
    </source>
</evidence>
<dbReference type="Gene3D" id="6.10.340.10">
    <property type="match status" value="1"/>
</dbReference>
<dbReference type="Pfam" id="PF00512">
    <property type="entry name" value="HisKA"/>
    <property type="match status" value="1"/>
</dbReference>
<keyword evidence="4" id="KW-0597">Phosphoprotein</keyword>
<evidence type="ECO:0000256" key="7">
    <source>
        <dbReference type="ARBA" id="ARBA00022777"/>
    </source>
</evidence>
<dbReference type="PROSITE" id="PS50109">
    <property type="entry name" value="HIS_KIN"/>
    <property type="match status" value="1"/>
</dbReference>
<evidence type="ECO:0000256" key="6">
    <source>
        <dbReference type="ARBA" id="ARBA00022741"/>
    </source>
</evidence>
<keyword evidence="10" id="KW-1133">Transmembrane helix</keyword>
<comment type="subcellular location">
    <subcellularLocation>
        <location evidence="2">Membrane</location>
    </subcellularLocation>
</comment>
<dbReference type="CDD" id="cd00082">
    <property type="entry name" value="HisKA"/>
    <property type="match status" value="1"/>
</dbReference>
<dbReference type="EC" id="2.7.13.3" evidence="3"/>
<sequence length="470" mass="53752">MIALVILAAGLLVIVTSYHYKKEAEQLHQDKLERKENAIKSHIEYIKRVTTYPVKTENLHLIFRDKIYEIQDIHETSINIYDLKGNLLKSSKASFYKDSYETRIKDEILDSLANSSRKKYVKNFTENNQKFKSSYSYILDNYFKPIGILNLAYVEDDEFMDKELEDFLNLLLTVNLIILIVAIILALFLSKYITKSLSQISQKIKSTSLDKPNPKISFKKAGSELRPLITAYNDMIDQLEDSAQKLAKTEREEAWQLMARQVAHEIKNPLTPMRLSVQSFQNQFKNKTVSKTDIDEFANTMIHQIDTLSTIATAFSDFAKMPVNENQVIEINEVIKLALDIFKGENISFKTSSKPIFVQIDKTQLIRIITNLIKNAIQATQDIDNAKITIDVKAFQNQAMIKVSDNGIGIPDDIINRIFEPQFTTKNSGMGLGLSMVKKIVNNHNGNIEVKSQSNTYTTFIITLPKIKQT</sequence>
<dbReference type="Gene3D" id="1.10.287.130">
    <property type="match status" value="1"/>
</dbReference>
<organism evidence="13 14">
    <name type="scientific">Mesohalobacter halotolerans</name>
    <dbReference type="NCBI Taxonomy" id="1883405"/>
    <lineage>
        <taxon>Bacteria</taxon>
        <taxon>Pseudomonadati</taxon>
        <taxon>Bacteroidota</taxon>
        <taxon>Flavobacteriia</taxon>
        <taxon>Flavobacteriales</taxon>
        <taxon>Flavobacteriaceae</taxon>
        <taxon>Mesohalobacter</taxon>
    </lineage>
</organism>
<dbReference type="InterPro" id="IPR036890">
    <property type="entry name" value="HATPase_C_sf"/>
</dbReference>
<feature type="transmembrane region" description="Helical" evidence="10">
    <location>
        <begin position="167"/>
        <end position="189"/>
    </location>
</feature>
<gene>
    <name evidence="13" type="ORF">FCN74_00660</name>
</gene>
<protein>
    <recommendedName>
        <fullName evidence="3">histidine kinase</fullName>
        <ecNumber evidence="3">2.7.13.3</ecNumber>
    </recommendedName>
</protein>
<dbReference type="InterPro" id="IPR003660">
    <property type="entry name" value="HAMP_dom"/>
</dbReference>
<dbReference type="PRINTS" id="PR00344">
    <property type="entry name" value="BCTRLSENSOR"/>
</dbReference>
<evidence type="ECO:0000313" key="14">
    <source>
        <dbReference type="Proteomes" id="UP000306552"/>
    </source>
</evidence>
<dbReference type="Proteomes" id="UP000306552">
    <property type="component" value="Unassembled WGS sequence"/>
</dbReference>
<dbReference type="PANTHER" id="PTHR43065">
    <property type="entry name" value="SENSOR HISTIDINE KINASE"/>
    <property type="match status" value="1"/>
</dbReference>
<keyword evidence="14" id="KW-1185">Reference proteome</keyword>
<dbReference type="EMBL" id="SWMU01000001">
    <property type="protein sequence ID" value="TKS57682.1"/>
    <property type="molecule type" value="Genomic_DNA"/>
</dbReference>
<evidence type="ECO:0000256" key="5">
    <source>
        <dbReference type="ARBA" id="ARBA00022679"/>
    </source>
</evidence>
<dbReference type="PROSITE" id="PS50885">
    <property type="entry name" value="HAMP"/>
    <property type="match status" value="1"/>
</dbReference>
<evidence type="ECO:0000256" key="8">
    <source>
        <dbReference type="ARBA" id="ARBA00022840"/>
    </source>
</evidence>
<dbReference type="PANTHER" id="PTHR43065:SF46">
    <property type="entry name" value="C4-DICARBOXYLATE TRANSPORT SENSOR PROTEIN DCTB"/>
    <property type="match status" value="1"/>
</dbReference>
<evidence type="ECO:0000256" key="9">
    <source>
        <dbReference type="ARBA" id="ARBA00023012"/>
    </source>
</evidence>
<dbReference type="Gene3D" id="3.30.565.10">
    <property type="entry name" value="Histidine kinase-like ATPase, C-terminal domain"/>
    <property type="match status" value="1"/>
</dbReference>
<dbReference type="SMART" id="SM00388">
    <property type="entry name" value="HisKA"/>
    <property type="match status" value="1"/>
</dbReference>
<dbReference type="Pfam" id="PF02518">
    <property type="entry name" value="HATPase_c"/>
    <property type="match status" value="1"/>
</dbReference>
<dbReference type="GO" id="GO:0005524">
    <property type="term" value="F:ATP binding"/>
    <property type="evidence" value="ECO:0007669"/>
    <property type="project" value="UniProtKB-KW"/>
</dbReference>
<evidence type="ECO:0000256" key="10">
    <source>
        <dbReference type="SAM" id="Phobius"/>
    </source>
</evidence>
<keyword evidence="8" id="KW-0067">ATP-binding</keyword>
<evidence type="ECO:0000256" key="4">
    <source>
        <dbReference type="ARBA" id="ARBA00022553"/>
    </source>
</evidence>
<comment type="caution">
    <text evidence="13">The sequence shown here is derived from an EMBL/GenBank/DDBJ whole genome shotgun (WGS) entry which is preliminary data.</text>
</comment>
<feature type="domain" description="HAMP" evidence="12">
    <location>
        <begin position="191"/>
        <end position="244"/>
    </location>
</feature>